<comment type="similarity">
    <text evidence="2">Belongs to the esterase D family.</text>
</comment>
<evidence type="ECO:0000256" key="3">
    <source>
        <dbReference type="ARBA" id="ARBA00005874"/>
    </source>
</evidence>
<dbReference type="InterPro" id="IPR000801">
    <property type="entry name" value="Esterase-like"/>
</dbReference>
<dbReference type="SUPFAM" id="SSF53474">
    <property type="entry name" value="alpha/beta-Hydrolases"/>
    <property type="match status" value="1"/>
</dbReference>
<evidence type="ECO:0000313" key="10">
    <source>
        <dbReference type="EMBL" id="KAF0806910.1"/>
    </source>
</evidence>
<comment type="catalytic activity">
    <reaction evidence="8">
        <text>an acyl-CoA + a 1,2-diacyl-sn-glycerol = a triacyl-sn-glycerol + CoA</text>
        <dbReference type="Rhea" id="RHEA:10868"/>
        <dbReference type="ChEBI" id="CHEBI:17815"/>
        <dbReference type="ChEBI" id="CHEBI:57287"/>
        <dbReference type="ChEBI" id="CHEBI:58342"/>
        <dbReference type="ChEBI" id="CHEBI:64615"/>
        <dbReference type="EC" id="2.3.1.20"/>
    </reaction>
</comment>
<feature type="chain" id="PRO_5046811341" description="Acyl-CoA:diacylglycerol acyltransferase" evidence="9">
    <location>
        <begin position="28"/>
        <end position="319"/>
    </location>
</feature>
<keyword evidence="6" id="KW-0378">Hydrolase</keyword>
<comment type="similarity">
    <text evidence="3">Belongs to the mycobacterial A85 antigen family.</text>
</comment>
<dbReference type="Proteomes" id="UP000771797">
    <property type="component" value="Unassembled WGS sequence"/>
</dbReference>
<dbReference type="EC" id="2.3.1.20" evidence="5"/>
<keyword evidence="11" id="KW-1185">Reference proteome</keyword>
<keyword evidence="9" id="KW-0732">Signal</keyword>
<dbReference type="EMBL" id="AQPF01000006">
    <property type="protein sequence ID" value="KAF0806910.1"/>
    <property type="molecule type" value="Genomic_DNA"/>
</dbReference>
<feature type="signal peptide" evidence="9">
    <location>
        <begin position="1"/>
        <end position="27"/>
    </location>
</feature>
<protein>
    <recommendedName>
        <fullName evidence="7">Acyl-CoA:diacylglycerol acyltransferase</fullName>
        <ecNumber evidence="4">2.3.1.122</ecNumber>
        <ecNumber evidence="5">2.3.1.20</ecNumber>
    </recommendedName>
</protein>
<accession>A0ABQ6YBI6</accession>
<dbReference type="InterPro" id="IPR029058">
    <property type="entry name" value="AB_hydrolase_fold"/>
</dbReference>
<comment type="catalytic activity">
    <reaction evidence="1">
        <text>2 alpha,alpha'-trehalose 6-mycolate = alpha,alpha'-trehalose 6,6'-bismycolate + alpha,alpha-trehalose</text>
        <dbReference type="Rhea" id="RHEA:23472"/>
        <dbReference type="ChEBI" id="CHEBI:16551"/>
        <dbReference type="ChEBI" id="CHEBI:18195"/>
        <dbReference type="ChEBI" id="CHEBI:18234"/>
        <dbReference type="EC" id="2.3.1.122"/>
    </reaction>
</comment>
<evidence type="ECO:0000256" key="6">
    <source>
        <dbReference type="ARBA" id="ARBA00022801"/>
    </source>
</evidence>
<evidence type="ECO:0000256" key="1">
    <source>
        <dbReference type="ARBA" id="ARBA00000697"/>
    </source>
</evidence>
<sequence length="319" mass="35144">MDLQRRRLSQGLLAAAGLLVLPGPAAARPDMTRTMGTTVADTGLAGYRFESRVFAGAEGRRRHRVWLAIPDRTPPPPAGFPALYLLDGNAVLSRLRPEWLTALDEATPPVLVMIGYDTDLLFDGEARHYDYTPAPEGQASVRDARRPQREGGGAAAFIERIESTITPWVASRTQVDANRKALWGHSFGGLFTLFTLCTRPQAFGIYMPVSPSLGWADNLLRQSLDHLAARPPERNIPVWLCRGDNEVRVTAEMNADQLRQRKQQGNAAFNHFADDLDRIPRVEAHRRLYPGLGHGDTFSAALPEALRIVAGLAPDPAWS</sequence>
<dbReference type="PROSITE" id="PS51318">
    <property type="entry name" value="TAT"/>
    <property type="match status" value="1"/>
</dbReference>
<dbReference type="InterPro" id="IPR052558">
    <property type="entry name" value="Siderophore_Hydrolase_D"/>
</dbReference>
<dbReference type="Pfam" id="PF00756">
    <property type="entry name" value="Esterase"/>
    <property type="match status" value="1"/>
</dbReference>
<evidence type="ECO:0000256" key="2">
    <source>
        <dbReference type="ARBA" id="ARBA00005622"/>
    </source>
</evidence>
<evidence type="ECO:0000256" key="7">
    <source>
        <dbReference type="ARBA" id="ARBA00032572"/>
    </source>
</evidence>
<comment type="caution">
    <text evidence="10">The sequence shown here is derived from an EMBL/GenBank/DDBJ whole genome shotgun (WGS) entry which is preliminary data.</text>
</comment>
<organism evidence="10 11">
    <name type="scientific">Alcanivorax xiamenensis</name>
    <dbReference type="NCBI Taxonomy" id="1177156"/>
    <lineage>
        <taxon>Bacteria</taxon>
        <taxon>Pseudomonadati</taxon>
        <taxon>Pseudomonadota</taxon>
        <taxon>Gammaproteobacteria</taxon>
        <taxon>Oceanospirillales</taxon>
        <taxon>Alcanivoracaceae</taxon>
        <taxon>Alcanivorax</taxon>
    </lineage>
</organism>
<proteinExistence type="inferred from homology"/>
<evidence type="ECO:0000256" key="5">
    <source>
        <dbReference type="ARBA" id="ARBA00013244"/>
    </source>
</evidence>
<evidence type="ECO:0000256" key="9">
    <source>
        <dbReference type="SAM" id="SignalP"/>
    </source>
</evidence>
<reference evidence="10 11" key="1">
    <citation type="submission" date="2012-09" db="EMBL/GenBank/DDBJ databases">
        <title>Genome Sequence of alkane-degrading Bacterium Alcanivorax sp. 6-D-6.</title>
        <authorList>
            <person name="Lai Q."/>
            <person name="Shao Z."/>
        </authorList>
    </citation>
    <scope>NUCLEOTIDE SEQUENCE [LARGE SCALE GENOMIC DNA]</scope>
    <source>
        <strain evidence="10 11">6-D-6</strain>
    </source>
</reference>
<evidence type="ECO:0000256" key="8">
    <source>
        <dbReference type="ARBA" id="ARBA00048109"/>
    </source>
</evidence>
<gene>
    <name evidence="10" type="ORF">A6D6_01274</name>
</gene>
<evidence type="ECO:0000256" key="4">
    <source>
        <dbReference type="ARBA" id="ARBA00012820"/>
    </source>
</evidence>
<dbReference type="InterPro" id="IPR006311">
    <property type="entry name" value="TAT_signal"/>
</dbReference>
<dbReference type="PANTHER" id="PTHR40841:SF2">
    <property type="entry name" value="SIDEROPHORE-DEGRADING ESTERASE (EUROFUNG)"/>
    <property type="match status" value="1"/>
</dbReference>
<name>A0ABQ6YBI6_9GAMM</name>
<dbReference type="EC" id="2.3.1.122" evidence="4"/>
<evidence type="ECO:0000313" key="11">
    <source>
        <dbReference type="Proteomes" id="UP000771797"/>
    </source>
</evidence>
<dbReference type="RefSeq" id="WP_159660254.1">
    <property type="nucleotide sequence ID" value="NZ_AQPF01000006.1"/>
</dbReference>
<dbReference type="Gene3D" id="3.40.50.1820">
    <property type="entry name" value="alpha/beta hydrolase"/>
    <property type="match status" value="1"/>
</dbReference>
<dbReference type="PANTHER" id="PTHR40841">
    <property type="entry name" value="SIDEROPHORE TRIACETYLFUSARININE C ESTERASE"/>
    <property type="match status" value="1"/>
</dbReference>